<gene>
    <name evidence="6" type="ORF">KP509_33G031500</name>
</gene>
<dbReference type="PROSITE" id="PS51292">
    <property type="entry name" value="ZF_RING_CH"/>
    <property type="match status" value="1"/>
</dbReference>
<dbReference type="SMART" id="SM00744">
    <property type="entry name" value="RINGv"/>
    <property type="match status" value="1"/>
</dbReference>
<evidence type="ECO:0000256" key="4">
    <source>
        <dbReference type="SAM" id="Phobius"/>
    </source>
</evidence>
<dbReference type="EMBL" id="CM035438">
    <property type="protein sequence ID" value="KAH7285515.1"/>
    <property type="molecule type" value="Genomic_DNA"/>
</dbReference>
<dbReference type="OMA" id="RAISHRY"/>
<feature type="transmembrane region" description="Helical" evidence="4">
    <location>
        <begin position="317"/>
        <end position="335"/>
    </location>
</feature>
<dbReference type="InterPro" id="IPR013083">
    <property type="entry name" value="Znf_RING/FYVE/PHD"/>
</dbReference>
<dbReference type="Proteomes" id="UP000825935">
    <property type="component" value="Chromosome 33"/>
</dbReference>
<proteinExistence type="predicted"/>
<evidence type="ECO:0000259" key="5">
    <source>
        <dbReference type="PROSITE" id="PS51292"/>
    </source>
</evidence>
<reference evidence="6" key="1">
    <citation type="submission" date="2021-08" db="EMBL/GenBank/DDBJ databases">
        <title>WGS assembly of Ceratopteris richardii.</title>
        <authorList>
            <person name="Marchant D.B."/>
            <person name="Chen G."/>
            <person name="Jenkins J."/>
            <person name="Shu S."/>
            <person name="Leebens-Mack J."/>
            <person name="Grimwood J."/>
            <person name="Schmutz J."/>
            <person name="Soltis P."/>
            <person name="Soltis D."/>
            <person name="Chen Z.-H."/>
        </authorList>
    </citation>
    <scope>NUCLEOTIDE SEQUENCE</scope>
    <source>
        <strain evidence="6">Whitten #5841</strain>
        <tissue evidence="6">Leaf</tissue>
    </source>
</reference>
<dbReference type="SUPFAM" id="SSF57850">
    <property type="entry name" value="RING/U-box"/>
    <property type="match status" value="1"/>
</dbReference>
<organism evidence="6 7">
    <name type="scientific">Ceratopteris richardii</name>
    <name type="common">Triangle waterfern</name>
    <dbReference type="NCBI Taxonomy" id="49495"/>
    <lineage>
        <taxon>Eukaryota</taxon>
        <taxon>Viridiplantae</taxon>
        <taxon>Streptophyta</taxon>
        <taxon>Embryophyta</taxon>
        <taxon>Tracheophyta</taxon>
        <taxon>Polypodiopsida</taxon>
        <taxon>Polypodiidae</taxon>
        <taxon>Polypodiales</taxon>
        <taxon>Pteridineae</taxon>
        <taxon>Pteridaceae</taxon>
        <taxon>Parkerioideae</taxon>
        <taxon>Ceratopteris</taxon>
    </lineage>
</organism>
<dbReference type="PANTHER" id="PTHR46214">
    <property type="entry name" value="ZINC FINGER, RING-CH-TYPE"/>
    <property type="match status" value="1"/>
</dbReference>
<evidence type="ECO:0000313" key="6">
    <source>
        <dbReference type="EMBL" id="KAH7285515.1"/>
    </source>
</evidence>
<feature type="domain" description="RING-CH-type" evidence="5">
    <location>
        <begin position="62"/>
        <end position="158"/>
    </location>
</feature>
<evidence type="ECO:0000256" key="1">
    <source>
        <dbReference type="ARBA" id="ARBA00022723"/>
    </source>
</evidence>
<keyword evidence="2" id="KW-0863">Zinc-finger</keyword>
<feature type="transmembrane region" description="Helical" evidence="4">
    <location>
        <begin position="251"/>
        <end position="273"/>
    </location>
</feature>
<keyword evidence="4" id="KW-0812">Transmembrane</keyword>
<dbReference type="GO" id="GO:0008270">
    <property type="term" value="F:zinc ion binding"/>
    <property type="evidence" value="ECO:0007669"/>
    <property type="project" value="UniProtKB-KW"/>
</dbReference>
<comment type="caution">
    <text evidence="6">The sequence shown here is derived from an EMBL/GenBank/DDBJ whole genome shotgun (WGS) entry which is preliminary data.</text>
</comment>
<dbReference type="Pfam" id="PF12906">
    <property type="entry name" value="RINGv"/>
    <property type="match status" value="1"/>
</dbReference>
<keyword evidence="4" id="KW-0472">Membrane</keyword>
<keyword evidence="7" id="KW-1185">Reference proteome</keyword>
<dbReference type="Gene3D" id="3.30.40.10">
    <property type="entry name" value="Zinc/RING finger domain, C3HC4 (zinc finger)"/>
    <property type="match status" value="1"/>
</dbReference>
<feature type="transmembrane region" description="Helical" evidence="4">
    <location>
        <begin position="285"/>
        <end position="305"/>
    </location>
</feature>
<keyword evidence="4" id="KW-1133">Transmembrane helix</keyword>
<name>A0A8T2QPU2_CERRI</name>
<protein>
    <recommendedName>
        <fullName evidence="5">RING-CH-type domain-containing protein</fullName>
    </recommendedName>
</protein>
<dbReference type="PANTHER" id="PTHR46214:SF12">
    <property type="entry name" value="RING_FYVE_PHD ZINC FINGER SUPERFAMILY PROTEIN"/>
    <property type="match status" value="1"/>
</dbReference>
<keyword evidence="3" id="KW-0862">Zinc</keyword>
<evidence type="ECO:0000256" key="2">
    <source>
        <dbReference type="ARBA" id="ARBA00022771"/>
    </source>
</evidence>
<dbReference type="OrthoDB" id="1900797at2759"/>
<evidence type="ECO:0000313" key="7">
    <source>
        <dbReference type="Proteomes" id="UP000825935"/>
    </source>
</evidence>
<accession>A0A8T2QPU2</accession>
<evidence type="ECO:0000256" key="3">
    <source>
        <dbReference type="ARBA" id="ARBA00022833"/>
    </source>
</evidence>
<keyword evidence="1" id="KW-0479">Metal-binding</keyword>
<sequence length="343" mass="37229">MTRVLEPETRENAVRSVVSDAPLSPAVKSEVNETAQLEIEIDQLHLQTTGAALHAASCDLKVTEALLDVCRICQCFDADKVGERALKILDITVPPDAIHRNPTISLETSPTTHGDRLIELGCDCKNDLALTHYACALRWFASRDSDLCEICGAPSVNVRSMDRKKVSLIIKGKNAHQRPDSTIAISNREASSARGDSRAVCILPNATEDLVSVLAWFDPSGNSSHNPATFYEQGVDIPSEGPPSSSPATRWAVEVSGIIIATGLLTVTITWLLSSRIDKTVARGGLNVLLGGLSALSIVVFLRFGVLPRIKYGPARYWAILVVFWFLVFGVWASTTRSSHSRN</sequence>
<dbReference type="InterPro" id="IPR011016">
    <property type="entry name" value="Znf_RING-CH"/>
</dbReference>
<dbReference type="AlphaFoldDB" id="A0A8T2QPU2"/>